<evidence type="ECO:0000256" key="6">
    <source>
        <dbReference type="SAM" id="MobiDB-lite"/>
    </source>
</evidence>
<feature type="chain" id="PRO_5025531535" evidence="7">
    <location>
        <begin position="20"/>
        <end position="325"/>
    </location>
</feature>
<accession>A0A6A6G1Y3</accession>
<evidence type="ECO:0000256" key="3">
    <source>
        <dbReference type="ARBA" id="ARBA00022801"/>
    </source>
</evidence>
<organism evidence="8 9">
    <name type="scientific">Elsinoe ampelina</name>
    <dbReference type="NCBI Taxonomy" id="302913"/>
    <lineage>
        <taxon>Eukaryota</taxon>
        <taxon>Fungi</taxon>
        <taxon>Dikarya</taxon>
        <taxon>Ascomycota</taxon>
        <taxon>Pezizomycotina</taxon>
        <taxon>Dothideomycetes</taxon>
        <taxon>Dothideomycetidae</taxon>
        <taxon>Myriangiales</taxon>
        <taxon>Elsinoaceae</taxon>
        <taxon>Elsinoe</taxon>
    </lineage>
</organism>
<dbReference type="PANTHER" id="PTHR43817:SF1">
    <property type="entry name" value="HYDROLASE, FAMILY 43, PUTATIVE (AFU_ORTHOLOGUE AFUA_3G01660)-RELATED"/>
    <property type="match status" value="1"/>
</dbReference>
<dbReference type="EMBL" id="ML992515">
    <property type="protein sequence ID" value="KAF2219613.1"/>
    <property type="molecule type" value="Genomic_DNA"/>
</dbReference>
<evidence type="ECO:0000313" key="9">
    <source>
        <dbReference type="Proteomes" id="UP000799538"/>
    </source>
</evidence>
<dbReference type="SUPFAM" id="SSF75005">
    <property type="entry name" value="Arabinanase/levansucrase/invertase"/>
    <property type="match status" value="1"/>
</dbReference>
<feature type="signal peptide" evidence="7">
    <location>
        <begin position="1"/>
        <end position="19"/>
    </location>
</feature>
<keyword evidence="4 5" id="KW-0326">Glycosidase</keyword>
<keyword evidence="3 5" id="KW-0378">Hydrolase</keyword>
<evidence type="ECO:0000313" key="8">
    <source>
        <dbReference type="EMBL" id="KAF2219613.1"/>
    </source>
</evidence>
<keyword evidence="9" id="KW-1185">Reference proteome</keyword>
<dbReference type="GO" id="GO:0004553">
    <property type="term" value="F:hydrolase activity, hydrolyzing O-glycosyl compounds"/>
    <property type="evidence" value="ECO:0007669"/>
    <property type="project" value="InterPro"/>
</dbReference>
<dbReference type="PANTHER" id="PTHR43817">
    <property type="entry name" value="GLYCOSYL HYDROLASE"/>
    <property type="match status" value="1"/>
</dbReference>
<dbReference type="Gene3D" id="2.115.10.20">
    <property type="entry name" value="Glycosyl hydrolase domain, family 43"/>
    <property type="match status" value="1"/>
</dbReference>
<proteinExistence type="inferred from homology"/>
<reference evidence="9" key="1">
    <citation type="journal article" date="2020" name="Stud. Mycol.">
        <title>101 Dothideomycetes genomes: A test case for predicting lifestyles and emergence of pathogens.</title>
        <authorList>
            <person name="Haridas S."/>
            <person name="Albert R."/>
            <person name="Binder M."/>
            <person name="Bloem J."/>
            <person name="LaButti K."/>
            <person name="Salamov A."/>
            <person name="Andreopoulos B."/>
            <person name="Baker S."/>
            <person name="Barry K."/>
            <person name="Bills G."/>
            <person name="Bluhm B."/>
            <person name="Cannon C."/>
            <person name="Castanera R."/>
            <person name="Culley D."/>
            <person name="Daum C."/>
            <person name="Ezra D."/>
            <person name="Gonzalez J."/>
            <person name="Henrissat B."/>
            <person name="Kuo A."/>
            <person name="Liang C."/>
            <person name="Lipzen A."/>
            <person name="Lutzoni F."/>
            <person name="Magnuson J."/>
            <person name="Mondo S."/>
            <person name="Nolan M."/>
            <person name="Ohm R."/>
            <person name="Pangilinan J."/>
            <person name="Park H.-J."/>
            <person name="Ramirez L."/>
            <person name="Alfaro M."/>
            <person name="Sun H."/>
            <person name="Tritt A."/>
            <person name="Yoshinaga Y."/>
            <person name="Zwiers L.-H."/>
            <person name="Turgeon B."/>
            <person name="Goodwin S."/>
            <person name="Spatafora J."/>
            <person name="Crous P."/>
            <person name="Grigoriev I."/>
        </authorList>
    </citation>
    <scope>NUCLEOTIDE SEQUENCE [LARGE SCALE GENOMIC DNA]</scope>
    <source>
        <strain evidence="9">CECT 20119</strain>
    </source>
</reference>
<evidence type="ECO:0000256" key="5">
    <source>
        <dbReference type="RuleBase" id="RU361187"/>
    </source>
</evidence>
<dbReference type="GO" id="GO:0005975">
    <property type="term" value="P:carbohydrate metabolic process"/>
    <property type="evidence" value="ECO:0007669"/>
    <property type="project" value="InterPro"/>
</dbReference>
<dbReference type="CDD" id="cd18820">
    <property type="entry name" value="GH43_LbAraf43-like"/>
    <property type="match status" value="1"/>
</dbReference>
<dbReference type="InterPro" id="IPR023296">
    <property type="entry name" value="Glyco_hydro_beta-prop_sf"/>
</dbReference>
<name>A0A6A6G1Y3_9PEZI</name>
<dbReference type="InterPro" id="IPR006710">
    <property type="entry name" value="Glyco_hydro_43"/>
</dbReference>
<evidence type="ECO:0000256" key="2">
    <source>
        <dbReference type="ARBA" id="ARBA00022729"/>
    </source>
</evidence>
<gene>
    <name evidence="8" type="ORF">BDZ85DRAFT_242721</name>
</gene>
<evidence type="ECO:0000256" key="1">
    <source>
        <dbReference type="ARBA" id="ARBA00009865"/>
    </source>
</evidence>
<dbReference type="Proteomes" id="UP000799538">
    <property type="component" value="Unassembled WGS sequence"/>
</dbReference>
<dbReference type="AlphaFoldDB" id="A0A6A6G1Y3"/>
<protein>
    <submittedName>
        <fullName evidence="8">Glycosyl hydrolase</fullName>
    </submittedName>
</protein>
<comment type="similarity">
    <text evidence="1 5">Belongs to the glycosyl hydrolase 43 family.</text>
</comment>
<sequence length="325" mass="35867">MKFLSVLAVFTSVFSSALGATFTNPLKDPAGSDPFLVFHEGYYYLLTTTWSDLQITRARTLNGLKTGERKVVWSSGDSRRANVWAPEVHWLNDAWYLYYTDGSADGNLDNQKTYVRRGGNSPWDNYGERQLVIGDWAIDSTIVRFNNYGNYIMWSCIDGGLQSVCAAPLTSPTTIGRRGAITRPTNSWEDDGDFPVNEGPAAIYKNGRTWITFSANQCWSPTYQLGILEYIGGDPILASSYRKSGPVFSSANGNYGTAHNGFFTSPDGKEIWNIYHATRNSRGACDANRYTMAQKVNWNSDGTPNFGRAPSLSTVLQGPSGEPAS</sequence>
<keyword evidence="2 7" id="KW-0732">Signal</keyword>
<dbReference type="OrthoDB" id="272289at2759"/>
<evidence type="ECO:0000256" key="7">
    <source>
        <dbReference type="SAM" id="SignalP"/>
    </source>
</evidence>
<evidence type="ECO:0000256" key="4">
    <source>
        <dbReference type="ARBA" id="ARBA00023295"/>
    </source>
</evidence>
<feature type="region of interest" description="Disordered" evidence="6">
    <location>
        <begin position="301"/>
        <end position="325"/>
    </location>
</feature>
<dbReference type="Pfam" id="PF04616">
    <property type="entry name" value="Glyco_hydro_43"/>
    <property type="match status" value="1"/>
</dbReference>